<evidence type="ECO:0000313" key="6">
    <source>
        <dbReference type="EMBL" id="ATX77132.1"/>
    </source>
</evidence>
<keyword evidence="7" id="KW-1185">Reference proteome</keyword>
<dbReference type="Proteomes" id="UP000229757">
    <property type="component" value="Chromosome"/>
</dbReference>
<comment type="subcellular location">
    <subcellularLocation>
        <location evidence="1">Cytoplasm</location>
        <location evidence="1">Nucleoid</location>
    </subcellularLocation>
</comment>
<dbReference type="InterPro" id="IPR007476">
    <property type="entry name" value="RdgC"/>
</dbReference>
<dbReference type="PANTHER" id="PTHR38103">
    <property type="entry name" value="RECOMBINATION-ASSOCIATED PROTEIN RDGC"/>
    <property type="match status" value="1"/>
</dbReference>
<evidence type="ECO:0000256" key="4">
    <source>
        <dbReference type="ARBA" id="ARBA00022490"/>
    </source>
</evidence>
<dbReference type="PANTHER" id="PTHR38103:SF1">
    <property type="entry name" value="RECOMBINATION-ASSOCIATED PROTEIN RDGC"/>
    <property type="match status" value="1"/>
</dbReference>
<dbReference type="GO" id="GO:0003690">
    <property type="term" value="F:double-stranded DNA binding"/>
    <property type="evidence" value="ECO:0007669"/>
    <property type="project" value="TreeGrafter"/>
</dbReference>
<reference evidence="6 7" key="1">
    <citation type="journal article" date="2017" name="Environ. Microbiol.">
        <title>Genomic and physiological analyses of 'Reinekea forsetii' reveal a versatile opportunistic lifestyle during spring algae blooms.</title>
        <authorList>
            <person name="Avci B."/>
            <person name="Hahnke R.L."/>
            <person name="Chafee M."/>
            <person name="Fischer T."/>
            <person name="Gruber-Vodicka H."/>
            <person name="Tegetmeyer H.E."/>
            <person name="Harder J."/>
            <person name="Fuchs B.M."/>
            <person name="Amann R.I."/>
            <person name="Teeling H."/>
        </authorList>
    </citation>
    <scope>NUCLEOTIDE SEQUENCE [LARGE SCALE GENOMIC DNA]</scope>
    <source>
        <strain evidence="6 7">Hel1_31_D35</strain>
    </source>
</reference>
<proteinExistence type="inferred from homology"/>
<evidence type="ECO:0000256" key="1">
    <source>
        <dbReference type="ARBA" id="ARBA00004453"/>
    </source>
</evidence>
<evidence type="ECO:0000313" key="7">
    <source>
        <dbReference type="Proteomes" id="UP000229757"/>
    </source>
</evidence>
<dbReference type="GO" id="GO:0006310">
    <property type="term" value="P:DNA recombination"/>
    <property type="evidence" value="ECO:0007669"/>
    <property type="project" value="UniProtKB-KW"/>
</dbReference>
<accession>A0A2K8KR91</accession>
<dbReference type="Pfam" id="PF04381">
    <property type="entry name" value="RdgC"/>
    <property type="match status" value="1"/>
</dbReference>
<keyword evidence="5" id="KW-0233">DNA recombination</keyword>
<dbReference type="KEGG" id="rfo:REIFOR_01997"/>
<organism evidence="6 7">
    <name type="scientific">Reinekea forsetii</name>
    <dbReference type="NCBI Taxonomy" id="1336806"/>
    <lineage>
        <taxon>Bacteria</taxon>
        <taxon>Pseudomonadati</taxon>
        <taxon>Pseudomonadota</taxon>
        <taxon>Gammaproteobacteria</taxon>
        <taxon>Oceanospirillales</taxon>
        <taxon>Saccharospirillaceae</taxon>
        <taxon>Reinekea</taxon>
    </lineage>
</organism>
<dbReference type="GO" id="GO:0000018">
    <property type="term" value="P:regulation of DNA recombination"/>
    <property type="evidence" value="ECO:0007669"/>
    <property type="project" value="TreeGrafter"/>
</dbReference>
<gene>
    <name evidence="6" type="primary">rdgC</name>
    <name evidence="6" type="ORF">REIFOR_01997</name>
</gene>
<keyword evidence="4" id="KW-0963">Cytoplasm</keyword>
<dbReference type="EMBL" id="CP011797">
    <property type="protein sequence ID" value="ATX77132.1"/>
    <property type="molecule type" value="Genomic_DNA"/>
</dbReference>
<name>A0A2K8KR91_9GAMM</name>
<evidence type="ECO:0000256" key="2">
    <source>
        <dbReference type="ARBA" id="ARBA00008657"/>
    </source>
</evidence>
<sequence>MPASDLKPVVNRMWFKNVQVYTFTEEFSHSTEQMEAALAKFPFTPLSQLQETTFGWVAPFKDSDILVETVAGRIFLCAQIQDKILPASVINDYLLERLDALEEAEGRRAGKKEREQLKEDVRAELLPKAFHKTRRVSAWIDPKNKWLVVNASSEKSADDFTAQLREALGTLSVVPLAKSASGAEILTSWYLDSTTLPTGTELEAEMELTMVQDPAVKAKYKNLDLAAPEIQLSLDSGMRIRQIAMAFADQCQFVLNEKFQIKRLKYEDKLVEQANDSDDPRSDALMMSDTLSQLLLLLEPYTLSEGV</sequence>
<evidence type="ECO:0000256" key="5">
    <source>
        <dbReference type="ARBA" id="ARBA00023172"/>
    </source>
</evidence>
<dbReference type="NCBIfam" id="NF001464">
    <property type="entry name" value="PRK00321.1-5"/>
    <property type="match status" value="1"/>
</dbReference>
<dbReference type="GO" id="GO:0043590">
    <property type="term" value="C:bacterial nucleoid"/>
    <property type="evidence" value="ECO:0007669"/>
    <property type="project" value="TreeGrafter"/>
</dbReference>
<protein>
    <recommendedName>
        <fullName evidence="3">Recombination-associated protein RdgC</fullName>
    </recommendedName>
</protein>
<evidence type="ECO:0000256" key="3">
    <source>
        <dbReference type="ARBA" id="ARBA00022296"/>
    </source>
</evidence>
<dbReference type="AlphaFoldDB" id="A0A2K8KR91"/>
<comment type="similarity">
    <text evidence="2">Belongs to the RdgC family.</text>
</comment>